<dbReference type="InterPro" id="IPR006671">
    <property type="entry name" value="Cyclin_N"/>
</dbReference>
<evidence type="ECO:0000256" key="2">
    <source>
        <dbReference type="ARBA" id="ARBA00023127"/>
    </source>
</evidence>
<dbReference type="CDD" id="cd20528">
    <property type="entry name" value="CYCLIN_CCNJ-like_rpt1"/>
    <property type="match status" value="1"/>
</dbReference>
<dbReference type="GO" id="GO:0051301">
    <property type="term" value="P:cell division"/>
    <property type="evidence" value="ECO:0007669"/>
    <property type="project" value="UniProtKB-KW"/>
</dbReference>
<dbReference type="SUPFAM" id="SSF47954">
    <property type="entry name" value="Cyclin-like"/>
    <property type="match status" value="2"/>
</dbReference>
<keyword evidence="8" id="KW-1185">Reference proteome</keyword>
<reference evidence="7 8" key="1">
    <citation type="submission" date="2015-08" db="EMBL/GenBank/DDBJ databases">
        <title>Ancestral chromatin configuration constrains chromatin evolution on differentiating sex chromosomes in Drosophila.</title>
        <authorList>
            <person name="Zhou Q."/>
            <person name="Bachtrog D."/>
        </authorList>
    </citation>
    <scope>NUCLEOTIDE SEQUENCE [LARGE SCALE GENOMIC DNA]</scope>
    <source>
        <tissue evidence="7">Whole larvae</tissue>
    </source>
</reference>
<dbReference type="GO" id="GO:0016538">
    <property type="term" value="F:cyclin-dependent protein serine/threonine kinase regulator activity"/>
    <property type="evidence" value="ECO:0007669"/>
    <property type="project" value="InterPro"/>
</dbReference>
<dbReference type="SMART" id="SM01332">
    <property type="entry name" value="Cyclin_C"/>
    <property type="match status" value="1"/>
</dbReference>
<accession>A0A0M5IY83</accession>
<comment type="similarity">
    <text evidence="4">Belongs to the cyclin family.</text>
</comment>
<sequence>RLFKSLWTEYALDIFKAMKETESEMRKINYMSTQFDQRSKLIGMCRLITRTYKLSRCTLHLSVYYLDRFIDSYTIRSDKLQLVALVCVHIAAQIENRDAIVPRYSDMISLIKRSYTSFECKAVERKILTFLEFKLMRPTTASFVEMLSCSFLTHDDYNSYCESLNDLSLGIGTHPRYMCYEQMLATLAHLVLRVSDYTLYIESFCNVAPSLLAASCIGAVRQMSGIPKRWTIYLENLTSYSEHTIAPYVDIITMNHYYQNTSTTAVSYSGSDSGFEERLLTHGKNEEQTFNLVTVDLERP</sequence>
<dbReference type="Pfam" id="PF00134">
    <property type="entry name" value="Cyclin_N"/>
    <property type="match status" value="1"/>
</dbReference>
<dbReference type="CDD" id="cd20529">
    <property type="entry name" value="CYCLIN_CCNJ-like_rpt2"/>
    <property type="match status" value="1"/>
</dbReference>
<feature type="domain" description="Cyclin-like" evidence="5">
    <location>
        <begin position="46"/>
        <end position="129"/>
    </location>
</feature>
<evidence type="ECO:0000313" key="7">
    <source>
        <dbReference type="EMBL" id="ALC42986.1"/>
    </source>
</evidence>
<dbReference type="InterPro" id="IPR046965">
    <property type="entry name" value="Cyclin_A/B-like"/>
</dbReference>
<dbReference type="GO" id="GO:0044772">
    <property type="term" value="P:mitotic cell cycle phase transition"/>
    <property type="evidence" value="ECO:0007669"/>
    <property type="project" value="InterPro"/>
</dbReference>
<dbReference type="FunFam" id="1.10.472.10:FF:000010">
    <property type="entry name" value="G1/S-specific cyclin Cln1"/>
    <property type="match status" value="1"/>
</dbReference>
<dbReference type="AlphaFoldDB" id="A0A0M5IY83"/>
<dbReference type="PIRSF" id="PIRSF001771">
    <property type="entry name" value="Cyclin_A_B_D_E"/>
    <property type="match status" value="1"/>
</dbReference>
<keyword evidence="3" id="KW-0131">Cell cycle</keyword>
<dbReference type="InterPro" id="IPR036915">
    <property type="entry name" value="Cyclin-like_sf"/>
</dbReference>
<keyword evidence="2 4" id="KW-0195">Cyclin</keyword>
<evidence type="ECO:0000259" key="5">
    <source>
        <dbReference type="SMART" id="SM00385"/>
    </source>
</evidence>
<feature type="non-terminal residue" evidence="7">
    <location>
        <position position="1"/>
    </location>
</feature>
<organism evidence="7 8">
    <name type="scientific">Drosophila busckii</name>
    <name type="common">Fruit fly</name>
    <dbReference type="NCBI Taxonomy" id="30019"/>
    <lineage>
        <taxon>Eukaryota</taxon>
        <taxon>Metazoa</taxon>
        <taxon>Ecdysozoa</taxon>
        <taxon>Arthropoda</taxon>
        <taxon>Hexapoda</taxon>
        <taxon>Insecta</taxon>
        <taxon>Pterygota</taxon>
        <taxon>Neoptera</taxon>
        <taxon>Endopterygota</taxon>
        <taxon>Diptera</taxon>
        <taxon>Brachycera</taxon>
        <taxon>Muscomorpha</taxon>
        <taxon>Ephydroidea</taxon>
        <taxon>Drosophilidae</taxon>
        <taxon>Drosophila</taxon>
    </lineage>
</organism>
<dbReference type="Gene3D" id="1.10.472.10">
    <property type="entry name" value="Cyclin-like"/>
    <property type="match status" value="2"/>
</dbReference>
<evidence type="ECO:0000256" key="1">
    <source>
        <dbReference type="ARBA" id="ARBA00022618"/>
    </source>
</evidence>
<dbReference type="SMR" id="A0A0M5IY83"/>
<dbReference type="InterPro" id="IPR013763">
    <property type="entry name" value="Cyclin-like_dom"/>
</dbReference>
<evidence type="ECO:0000256" key="3">
    <source>
        <dbReference type="ARBA" id="ARBA00023306"/>
    </source>
</evidence>
<dbReference type="Pfam" id="PF02984">
    <property type="entry name" value="Cyclin_C"/>
    <property type="match status" value="1"/>
</dbReference>
<dbReference type="SMART" id="SM00385">
    <property type="entry name" value="CYCLIN"/>
    <property type="match status" value="2"/>
</dbReference>
<dbReference type="GO" id="GO:0051726">
    <property type="term" value="P:regulation of cell cycle"/>
    <property type="evidence" value="ECO:0007669"/>
    <property type="project" value="UniProtKB-ARBA"/>
</dbReference>
<proteinExistence type="inferred from homology"/>
<dbReference type="STRING" id="30019.A0A0M5IY83"/>
<evidence type="ECO:0000256" key="4">
    <source>
        <dbReference type="RuleBase" id="RU000383"/>
    </source>
</evidence>
<keyword evidence="1" id="KW-0132">Cell division</keyword>
<protein>
    <submittedName>
        <fullName evidence="7">CycJ</fullName>
    </submittedName>
</protein>
<feature type="domain" description="Cyclin-like" evidence="5">
    <location>
        <begin position="173"/>
        <end position="254"/>
    </location>
</feature>
<evidence type="ECO:0000259" key="6">
    <source>
        <dbReference type="SMART" id="SM01332"/>
    </source>
</evidence>
<evidence type="ECO:0000313" key="8">
    <source>
        <dbReference type="Proteomes" id="UP000494163"/>
    </source>
</evidence>
<dbReference type="Proteomes" id="UP000494163">
    <property type="component" value="Chromosome 3L"/>
</dbReference>
<gene>
    <name evidence="7" type="ORF">Dbus_chr3Lg152</name>
</gene>
<name>A0A0M5IY83_DROBS</name>
<feature type="domain" description="Cyclin C-terminal" evidence="6">
    <location>
        <begin position="138"/>
        <end position="282"/>
    </location>
</feature>
<feature type="non-terminal residue" evidence="7">
    <location>
        <position position="300"/>
    </location>
</feature>
<dbReference type="OMA" id="WDLCLPT"/>
<dbReference type="PANTHER" id="PTHR10177">
    <property type="entry name" value="CYCLINS"/>
    <property type="match status" value="1"/>
</dbReference>
<dbReference type="InterPro" id="IPR039361">
    <property type="entry name" value="Cyclin"/>
</dbReference>
<dbReference type="InterPro" id="IPR004367">
    <property type="entry name" value="Cyclin_C-dom"/>
</dbReference>
<dbReference type="OrthoDB" id="285802at2759"/>
<dbReference type="EMBL" id="CP012525">
    <property type="protein sequence ID" value="ALC42986.1"/>
    <property type="molecule type" value="Genomic_DNA"/>
</dbReference>